<proteinExistence type="predicted"/>
<dbReference type="Proteomes" id="UP000692954">
    <property type="component" value="Unassembled WGS sequence"/>
</dbReference>
<sequence length="181" mass="21283">MPERIRRKSCHCNQCGNLTQLEYRNMSVPFIKKIQNLRKLPSLSNNRLLTPNHPKKILRKYSASRQDTLTCTSSSQLILTNLRRASARSTEKLIEDTQIRIFEPLTSCRTHLLNTQLSQEIKTIALQIPKSQKIIKTQPSDNHKFKLIHVRTLPRIYTRNFLNNYLSKYKKKKTIQILQKN</sequence>
<dbReference type="EMBL" id="CAJJDN010000103">
    <property type="protein sequence ID" value="CAD8113522.1"/>
    <property type="molecule type" value="Genomic_DNA"/>
</dbReference>
<reference evidence="1" key="1">
    <citation type="submission" date="2021-01" db="EMBL/GenBank/DDBJ databases">
        <authorList>
            <consortium name="Genoscope - CEA"/>
            <person name="William W."/>
        </authorList>
    </citation>
    <scope>NUCLEOTIDE SEQUENCE</scope>
</reference>
<keyword evidence="2" id="KW-1185">Reference proteome</keyword>
<gene>
    <name evidence="1" type="ORF">PSON_ATCC_30995.1.T1030163</name>
</gene>
<dbReference type="OrthoDB" id="305594at2759"/>
<accession>A0A8S1QCU6</accession>
<evidence type="ECO:0000313" key="1">
    <source>
        <dbReference type="EMBL" id="CAD8113522.1"/>
    </source>
</evidence>
<protein>
    <submittedName>
        <fullName evidence="1">Uncharacterized protein</fullName>
    </submittedName>
</protein>
<organism evidence="1 2">
    <name type="scientific">Paramecium sonneborni</name>
    <dbReference type="NCBI Taxonomy" id="65129"/>
    <lineage>
        <taxon>Eukaryota</taxon>
        <taxon>Sar</taxon>
        <taxon>Alveolata</taxon>
        <taxon>Ciliophora</taxon>
        <taxon>Intramacronucleata</taxon>
        <taxon>Oligohymenophorea</taxon>
        <taxon>Peniculida</taxon>
        <taxon>Parameciidae</taxon>
        <taxon>Paramecium</taxon>
    </lineage>
</organism>
<comment type="caution">
    <text evidence="1">The sequence shown here is derived from an EMBL/GenBank/DDBJ whole genome shotgun (WGS) entry which is preliminary data.</text>
</comment>
<name>A0A8S1QCU6_9CILI</name>
<evidence type="ECO:0000313" key="2">
    <source>
        <dbReference type="Proteomes" id="UP000692954"/>
    </source>
</evidence>
<dbReference type="AlphaFoldDB" id="A0A8S1QCU6"/>